<gene>
    <name evidence="2" type="ORF">Cvel_28642</name>
</gene>
<feature type="region of interest" description="Disordered" evidence="1">
    <location>
        <begin position="1124"/>
        <end position="1169"/>
    </location>
</feature>
<feature type="compositionally biased region" description="Polar residues" evidence="1">
    <location>
        <begin position="284"/>
        <end position="294"/>
    </location>
</feature>
<feature type="compositionally biased region" description="Low complexity" evidence="1">
    <location>
        <begin position="356"/>
        <end position="371"/>
    </location>
</feature>
<dbReference type="VEuPathDB" id="CryptoDB:Cvel_28642"/>
<dbReference type="EMBL" id="CDMZ01003026">
    <property type="protein sequence ID" value="CEM44827.1"/>
    <property type="molecule type" value="Genomic_DNA"/>
</dbReference>
<feature type="compositionally biased region" description="Basic and acidic residues" evidence="1">
    <location>
        <begin position="260"/>
        <end position="281"/>
    </location>
</feature>
<feature type="compositionally biased region" description="Polar residues" evidence="1">
    <location>
        <begin position="882"/>
        <end position="892"/>
    </location>
</feature>
<accession>A0A0G4HL57</accession>
<organism evidence="2">
    <name type="scientific">Chromera velia CCMP2878</name>
    <dbReference type="NCBI Taxonomy" id="1169474"/>
    <lineage>
        <taxon>Eukaryota</taxon>
        <taxon>Sar</taxon>
        <taxon>Alveolata</taxon>
        <taxon>Colpodellida</taxon>
        <taxon>Chromeraceae</taxon>
        <taxon>Chromera</taxon>
    </lineage>
</organism>
<proteinExistence type="predicted"/>
<feature type="compositionally biased region" description="Polar residues" evidence="1">
    <location>
        <begin position="548"/>
        <end position="557"/>
    </location>
</feature>
<reference evidence="2" key="1">
    <citation type="submission" date="2014-11" db="EMBL/GenBank/DDBJ databases">
        <authorList>
            <person name="Otto D Thomas"/>
            <person name="Naeem Raeece"/>
        </authorList>
    </citation>
    <scope>NUCLEOTIDE SEQUENCE</scope>
</reference>
<protein>
    <submittedName>
        <fullName evidence="2">Uncharacterized protein</fullName>
    </submittedName>
</protein>
<feature type="region of interest" description="Disordered" evidence="1">
    <location>
        <begin position="873"/>
        <end position="892"/>
    </location>
</feature>
<feature type="compositionally biased region" description="Polar residues" evidence="1">
    <location>
        <begin position="342"/>
        <end position="351"/>
    </location>
</feature>
<feature type="compositionally biased region" description="Low complexity" evidence="1">
    <location>
        <begin position="1027"/>
        <end position="1037"/>
    </location>
</feature>
<feature type="region of interest" description="Disordered" evidence="1">
    <location>
        <begin position="936"/>
        <end position="1037"/>
    </location>
</feature>
<feature type="compositionally biased region" description="Polar residues" evidence="1">
    <location>
        <begin position="183"/>
        <end position="195"/>
    </location>
</feature>
<dbReference type="AlphaFoldDB" id="A0A0G4HL57"/>
<name>A0A0G4HL57_9ALVE</name>
<evidence type="ECO:0000256" key="1">
    <source>
        <dbReference type="SAM" id="MobiDB-lite"/>
    </source>
</evidence>
<sequence length="1188" mass="127730">MEGTGSPGNVDLQELKQQLAVINDRMAMHHDGWSKKSKVLYMLSQHAAERKHQKGMFARSWWKMQLKRRALIGFSDNAFGLRGRHSRELNSNPGGLWRFLEESEASARMVPSGPYLKWRDQYKSASQQAVGSSYGNAAEATARTVPSGTGHDRRRPPNGTTIIACETETDQYRSPPMRLKVTVSRTSSPSHTNGGRSPRPFAHSRGGVRGAHQEEPLGGPDVSANGILGRKSGRSATPEPFRKVPTPSYLVTAAGRAQRRGREREEPRGEEKEGVERDGGDHFTYTTVPPSSSHDAVPRPTSALPSTPAMTVTPSRDRGAARGESLGGLQRSLAPRRIDGTPSLSAPQLSGSRLVGSRSASRGALFSSSSATGDGREEVHAHAVRDGPLALLTPPTVPCSSVSCVNGEWRGGDPIRVVPRGGGQAGRLMSFGTAERERQWGRETPPDMTMRTHAEVPFGASLRHGPPPLPLGDGPFASYARTLTADASGPPTTHIPEGFVSSPPRGRVGGGGLPSRPASRGGSVARGTVTTPHPQPVGDDATPAVVSTRPQSPGNSAAFQKVAGRIGRLAGGGDYLKRPAFYEGEASFEEEYQRARERAAGGGEWRPYATYAGGAGDFDGGLAGPSRTVGAIGRVNAGLDSGPTASRVSINMETSPPPVELRMTRTIRGDPVSANGPSGVIQSQHHEKRTAFDSFRRAIFAPPGDEAEGPHLLAGRLSGAVEKRLQWGFEGLRGKAETHRGVAIRRALLSVFRSRLLSEIARFHYKRGLLKATWSALARNIPKAVHSRVRSREDRLELAMKVIKQGRLSPRRHALSRSFRRWKWETRMHRSRPEFIAYLKHWLPPQRKPGTLLPPRSQAQMGGTVYGGQVESVSVGAPLPSDSLSPGWQRTPATQVTAPFPFQQLSLHATRGHPHVFSAEERDPHEASVRRLQLHGSFEGSGRGSPPLRDRAPSPPLSPSNKGAAMEGPMPPVSGQRRSPRMPLPAYAYGVDRLQTPPEGESAPRPSSPLNRLSSPRSQLRAHRGDPVPSSAYPPSASVAQRDFWGWGGLEGGAPVDAATSAGHRGRGHSPNAAPVRNMLDFSFGKNPAGVDLEALARGGQGRGGTLDAEAEGAQVELNVRVHQPAVAAPPLREREREQRGSASKRATGLGGQPQMPPPHAPAGPLVLDDDYWSQRASFQQRVHRSVR</sequence>
<feature type="region of interest" description="Disordered" evidence="1">
    <location>
        <begin position="487"/>
        <end position="557"/>
    </location>
</feature>
<feature type="compositionally biased region" description="Polar residues" evidence="1">
    <location>
        <begin position="303"/>
        <end position="314"/>
    </location>
</feature>
<feature type="region of interest" description="Disordered" evidence="1">
    <location>
        <begin position="133"/>
        <end position="379"/>
    </location>
</feature>
<feature type="compositionally biased region" description="Low complexity" evidence="1">
    <location>
        <begin position="1003"/>
        <end position="1019"/>
    </location>
</feature>
<evidence type="ECO:0000313" key="2">
    <source>
        <dbReference type="EMBL" id="CEM44827.1"/>
    </source>
</evidence>